<dbReference type="InterPro" id="IPR015421">
    <property type="entry name" value="PyrdxlP-dep_Trfase_major"/>
</dbReference>
<keyword evidence="6" id="KW-1185">Reference proteome</keyword>
<dbReference type="GO" id="GO:0047304">
    <property type="term" value="F:2-aminoethylphosphonate-pyruvate transaminase activity"/>
    <property type="evidence" value="ECO:0007669"/>
    <property type="project" value="UniProtKB-EC"/>
</dbReference>
<evidence type="ECO:0000256" key="3">
    <source>
        <dbReference type="ARBA" id="ARBA00022679"/>
    </source>
</evidence>
<evidence type="ECO:0000256" key="2">
    <source>
        <dbReference type="ARBA" id="ARBA00022576"/>
    </source>
</evidence>
<evidence type="ECO:0000313" key="6">
    <source>
        <dbReference type="Proteomes" id="UP000567293"/>
    </source>
</evidence>
<dbReference type="Gene3D" id="3.90.1150.10">
    <property type="entry name" value="Aspartate Aminotransferase, domain 1"/>
    <property type="match status" value="1"/>
</dbReference>
<dbReference type="SUPFAM" id="SSF53383">
    <property type="entry name" value="PLP-dependent transferases"/>
    <property type="match status" value="1"/>
</dbReference>
<accession>A0A7V8SV31</accession>
<proteinExistence type="predicted"/>
<dbReference type="Gene3D" id="3.40.640.10">
    <property type="entry name" value="Type I PLP-dependent aspartate aminotransferase-like (Major domain)"/>
    <property type="match status" value="1"/>
</dbReference>
<protein>
    <submittedName>
        <fullName evidence="5">2-aminoethylphosphonate--pyruvate transaminase</fullName>
        <ecNumber evidence="5">2.6.1.37</ecNumber>
    </submittedName>
</protein>
<name>A0A7V8SV31_9BACT</name>
<evidence type="ECO:0000256" key="1">
    <source>
        <dbReference type="ARBA" id="ARBA00001933"/>
    </source>
</evidence>
<keyword evidence="3 5" id="KW-0808">Transferase</keyword>
<dbReference type="EMBL" id="JACDQQ010000067">
    <property type="protein sequence ID" value="MBA0083488.1"/>
    <property type="molecule type" value="Genomic_DNA"/>
</dbReference>
<feature type="non-terminal residue" evidence="5">
    <location>
        <position position="1"/>
    </location>
</feature>
<evidence type="ECO:0000256" key="4">
    <source>
        <dbReference type="ARBA" id="ARBA00022898"/>
    </source>
</evidence>
<keyword evidence="4" id="KW-0663">Pyridoxal phosphate</keyword>
<evidence type="ECO:0000313" key="5">
    <source>
        <dbReference type="EMBL" id="MBA0083488.1"/>
    </source>
</evidence>
<dbReference type="Proteomes" id="UP000567293">
    <property type="component" value="Unassembled WGS sequence"/>
</dbReference>
<keyword evidence="2 5" id="KW-0032">Aminotransferase</keyword>
<gene>
    <name evidence="5" type="ORF">HRJ53_00675</name>
</gene>
<dbReference type="PANTHER" id="PTHR42778:SF1">
    <property type="entry name" value="2-AMINOETHYLPHOSPHONATE--PYRUVATE TRANSAMINASE"/>
    <property type="match status" value="1"/>
</dbReference>
<dbReference type="PANTHER" id="PTHR42778">
    <property type="entry name" value="2-AMINOETHYLPHOSPHONATE--PYRUVATE TRANSAMINASE"/>
    <property type="match status" value="1"/>
</dbReference>
<dbReference type="InterPro" id="IPR015422">
    <property type="entry name" value="PyrdxlP-dep_Trfase_small"/>
</dbReference>
<sequence>FVLARRALLLEAEGRARSVSLDLVSQWKGLETDGQFRFTPPTHAILAFWQALEELEAEGGITGRASRYAENAKILIQGMEKLGFEPYLAPQNQSHIITSFRYLKQPDFDFKMFYHLLSDQGFVIYPGKLTDADSFRIGTIGDIFPKDVQALLVAIQRSLEEMRLRRSKAVPNA</sequence>
<comment type="caution">
    <text evidence="5">The sequence shown here is derived from an EMBL/GenBank/DDBJ whole genome shotgun (WGS) entry which is preliminary data.</text>
</comment>
<dbReference type="EC" id="2.6.1.37" evidence="5"/>
<organism evidence="5 6">
    <name type="scientific">Candidatus Acidiferrum panamense</name>
    <dbReference type="NCBI Taxonomy" id="2741543"/>
    <lineage>
        <taxon>Bacteria</taxon>
        <taxon>Pseudomonadati</taxon>
        <taxon>Acidobacteriota</taxon>
        <taxon>Terriglobia</taxon>
        <taxon>Candidatus Acidiferrales</taxon>
        <taxon>Candidatus Acidiferrum</taxon>
    </lineage>
</organism>
<comment type="cofactor">
    <cofactor evidence="1">
        <name>pyridoxal 5'-phosphate</name>
        <dbReference type="ChEBI" id="CHEBI:597326"/>
    </cofactor>
</comment>
<dbReference type="InterPro" id="IPR015424">
    <property type="entry name" value="PyrdxlP-dep_Trfase"/>
</dbReference>
<dbReference type="AlphaFoldDB" id="A0A7V8SV31"/>
<reference evidence="5" key="1">
    <citation type="submission" date="2020-06" db="EMBL/GenBank/DDBJ databases">
        <title>Legume-microbial interactions unlock mineral nutrients during tropical forest succession.</title>
        <authorList>
            <person name="Epihov D.Z."/>
        </authorList>
    </citation>
    <scope>NUCLEOTIDE SEQUENCE [LARGE SCALE GENOMIC DNA]</scope>
    <source>
        <strain evidence="5">Pan2503</strain>
    </source>
</reference>